<dbReference type="RefSeq" id="WP_151610558.1">
    <property type="nucleotide sequence ID" value="NZ_WBVX01000024.1"/>
</dbReference>
<dbReference type="Pfam" id="PF03895">
    <property type="entry name" value="YadA_anchor"/>
    <property type="match status" value="1"/>
</dbReference>
<evidence type="ECO:0000256" key="5">
    <source>
        <dbReference type="ARBA" id="ARBA00022452"/>
    </source>
</evidence>
<proteinExistence type="inferred from homology"/>
<feature type="domain" description="Trimeric autotransporter adhesin YadA-like stalk" evidence="14">
    <location>
        <begin position="333"/>
        <end position="362"/>
    </location>
</feature>
<keyword evidence="5" id="KW-1134">Transmembrane beta strand</keyword>
<dbReference type="SUPFAM" id="SSF57997">
    <property type="entry name" value="Tropomyosin"/>
    <property type="match status" value="1"/>
</dbReference>
<dbReference type="GO" id="GO:0015031">
    <property type="term" value="P:protein transport"/>
    <property type="evidence" value="ECO:0007669"/>
    <property type="project" value="UniProtKB-KW"/>
</dbReference>
<feature type="domain" description="Trimeric autotransporter adhesin YadA-like stalk" evidence="14">
    <location>
        <begin position="469"/>
        <end position="503"/>
    </location>
</feature>
<evidence type="ECO:0000256" key="1">
    <source>
        <dbReference type="ARBA" id="ARBA00004241"/>
    </source>
</evidence>
<feature type="signal peptide" evidence="12">
    <location>
        <begin position="1"/>
        <end position="32"/>
    </location>
</feature>
<feature type="domain" description="Trimeric autotransporter adhesin YadA-like C-terminal membrane anchor" evidence="13">
    <location>
        <begin position="543"/>
        <end position="601"/>
    </location>
</feature>
<evidence type="ECO:0000256" key="9">
    <source>
        <dbReference type="ARBA" id="ARBA00023136"/>
    </source>
</evidence>
<feature type="domain" description="Trimeric autotransporter adhesin YadA-like stalk" evidence="14">
    <location>
        <begin position="420"/>
        <end position="440"/>
    </location>
</feature>
<dbReference type="Proteomes" id="UP000481643">
    <property type="component" value="Unassembled WGS sequence"/>
</dbReference>
<evidence type="ECO:0000256" key="6">
    <source>
        <dbReference type="ARBA" id="ARBA00022692"/>
    </source>
</evidence>
<evidence type="ECO:0000256" key="12">
    <source>
        <dbReference type="SAM" id="SignalP"/>
    </source>
</evidence>
<evidence type="ECO:0000256" key="2">
    <source>
        <dbReference type="ARBA" id="ARBA00004442"/>
    </source>
</evidence>
<dbReference type="PANTHER" id="PTHR23143">
    <property type="entry name" value="TRICHOHYALIN-RELATED"/>
    <property type="match status" value="1"/>
</dbReference>
<keyword evidence="10" id="KW-0998">Cell outer membrane</keyword>
<comment type="similarity">
    <text evidence="3">Belongs to the autotransporter-2 (AT-2) (TC 1.B.40) family.</text>
</comment>
<dbReference type="Gene3D" id="3.30.1300.30">
    <property type="entry name" value="GSPII I/J protein-like"/>
    <property type="match status" value="1"/>
</dbReference>
<dbReference type="Pfam" id="PF05662">
    <property type="entry name" value="YadA_stalk"/>
    <property type="match status" value="3"/>
</dbReference>
<evidence type="ECO:0000259" key="13">
    <source>
        <dbReference type="Pfam" id="PF03895"/>
    </source>
</evidence>
<keyword evidence="6" id="KW-0812">Transmembrane</keyword>
<feature type="compositionally biased region" description="Polar residues" evidence="11">
    <location>
        <begin position="149"/>
        <end position="165"/>
    </location>
</feature>
<comment type="caution">
    <text evidence="15">The sequence shown here is derived from an EMBL/GenBank/DDBJ whole genome shotgun (WGS) entry which is preliminary data.</text>
</comment>
<dbReference type="InterPro" id="IPR045584">
    <property type="entry name" value="Pilin-like"/>
</dbReference>
<dbReference type="GO" id="GO:0009986">
    <property type="term" value="C:cell surface"/>
    <property type="evidence" value="ECO:0007669"/>
    <property type="project" value="UniProtKB-SubCell"/>
</dbReference>
<organism evidence="15 16">
    <name type="scientific">Brucella tritici</name>
    <dbReference type="NCBI Taxonomy" id="94626"/>
    <lineage>
        <taxon>Bacteria</taxon>
        <taxon>Pseudomonadati</taxon>
        <taxon>Pseudomonadota</taxon>
        <taxon>Alphaproteobacteria</taxon>
        <taxon>Hyphomicrobiales</taxon>
        <taxon>Brucellaceae</taxon>
        <taxon>Brucella/Ochrobactrum group</taxon>
        <taxon>Brucella</taxon>
    </lineage>
</organism>
<dbReference type="SUPFAM" id="SSF101967">
    <property type="entry name" value="Adhesin YadA, collagen-binding domain"/>
    <property type="match status" value="1"/>
</dbReference>
<evidence type="ECO:0000256" key="7">
    <source>
        <dbReference type="ARBA" id="ARBA00022729"/>
    </source>
</evidence>
<feature type="region of interest" description="Disordered" evidence="11">
    <location>
        <begin position="144"/>
        <end position="193"/>
    </location>
</feature>
<evidence type="ECO:0000256" key="3">
    <source>
        <dbReference type="ARBA" id="ARBA00005848"/>
    </source>
</evidence>
<dbReference type="AlphaFoldDB" id="A0A6L3YB25"/>
<dbReference type="InterPro" id="IPR011049">
    <property type="entry name" value="Serralysin-like_metalloprot_C"/>
</dbReference>
<gene>
    <name evidence="15" type="ORF">F9L08_19895</name>
</gene>
<keyword evidence="7 12" id="KW-0732">Signal</keyword>
<evidence type="ECO:0000256" key="10">
    <source>
        <dbReference type="ARBA" id="ARBA00023237"/>
    </source>
</evidence>
<evidence type="ECO:0000256" key="11">
    <source>
        <dbReference type="SAM" id="MobiDB-lite"/>
    </source>
</evidence>
<dbReference type="GO" id="GO:0009279">
    <property type="term" value="C:cell outer membrane"/>
    <property type="evidence" value="ECO:0007669"/>
    <property type="project" value="UniProtKB-SubCell"/>
</dbReference>
<accession>A0A6L3YB25</accession>
<dbReference type="PANTHER" id="PTHR23143:SF30">
    <property type="entry name" value="SPERMATID ASSOCIATED LIKE"/>
    <property type="match status" value="1"/>
</dbReference>
<protein>
    <submittedName>
        <fullName evidence="15">Uncharacterized protein</fullName>
    </submittedName>
</protein>
<name>A0A6L3YB25_9HYPH</name>
<dbReference type="InterPro" id="IPR026737">
    <property type="entry name" value="GOLGA6L"/>
</dbReference>
<dbReference type="Gene3D" id="6.10.250.2040">
    <property type="match status" value="1"/>
</dbReference>
<keyword evidence="8" id="KW-0653">Protein transport</keyword>
<sequence>MKSVLYSRLRALLGTGSLIIGLTASGVTDVFAAPVVTGTNGCVMGDGKAAAGSGTVLGPGGGDTVTWGAVCGGGFVNNPVPVGAYNGWVSGNFVSATEINSAFQQQETYINNVVNQTRSDLTNYIDQRVNNAVPDLSAIHAKNLEQDNRLNANDTKNNQQDTRLNNAEGRLNTAETRLGNAETKNTQQDARLDTVDNRLAENDQKNAEQDGKLDNHEDRITAGEQKNAEQDARLDEHDRILADHEDRITEGEKKNAEQDAKLADHENRITETEKKNAEQDAVLADHEGRITETEKNIKDVADNAVFYDRDANGNKTGGLTLNDGTGKEVQLGNVAAGKAGTDATNVDQLSGALDGLGGGAKVNEDGSVTGPTYKVGGVDYNNVGDALAATNKLGVQYIADENGNPTNTVALTGTGTGPVKITNVAAGEADSDAVNYGQVKDNISYDRNQDGSRSNSITLTGGASGPVAIHNVADGKSDSDAANIRQVKQAKQDSYDYTDQRINELTMHSESQFAALSGEISKTRQELRAGVASAMAAASLRFDERPGKASIAGSIGGFKGSTSIATGIGYTSEDGLWRVNAAIAHSFATNDTSWNAGASFTLN</sequence>
<evidence type="ECO:0000259" key="14">
    <source>
        <dbReference type="Pfam" id="PF05662"/>
    </source>
</evidence>
<keyword evidence="9" id="KW-0472">Membrane</keyword>
<dbReference type="EMBL" id="WBVX01000024">
    <property type="protein sequence ID" value="KAB2681163.1"/>
    <property type="molecule type" value="Genomic_DNA"/>
</dbReference>
<evidence type="ECO:0000313" key="15">
    <source>
        <dbReference type="EMBL" id="KAB2681163.1"/>
    </source>
</evidence>
<feature type="chain" id="PRO_5026853328" evidence="12">
    <location>
        <begin position="33"/>
        <end position="603"/>
    </location>
</feature>
<dbReference type="Gene3D" id="1.20.5.170">
    <property type="match status" value="1"/>
</dbReference>
<reference evidence="15 16" key="1">
    <citation type="submission" date="2019-09" db="EMBL/GenBank/DDBJ databases">
        <title>Taxonomic organization of the family Brucellaceae based on a phylogenomic approach.</title>
        <authorList>
            <person name="Leclercq S."/>
            <person name="Cloeckaert A."/>
            <person name="Zygmunt M.S."/>
        </authorList>
    </citation>
    <scope>NUCLEOTIDE SEQUENCE [LARGE SCALE GENOMIC DNA]</scope>
    <source>
        <strain evidence="15 16">WS1830</strain>
    </source>
</reference>
<dbReference type="InterPro" id="IPR008635">
    <property type="entry name" value="Coiled_stalk_dom"/>
</dbReference>
<evidence type="ECO:0000313" key="16">
    <source>
        <dbReference type="Proteomes" id="UP000481643"/>
    </source>
</evidence>
<dbReference type="SUPFAM" id="SSF54523">
    <property type="entry name" value="Pili subunits"/>
    <property type="match status" value="1"/>
</dbReference>
<evidence type="ECO:0000256" key="4">
    <source>
        <dbReference type="ARBA" id="ARBA00022448"/>
    </source>
</evidence>
<dbReference type="InterPro" id="IPR005594">
    <property type="entry name" value="YadA_C"/>
</dbReference>
<keyword evidence="4" id="KW-0813">Transport</keyword>
<comment type="subcellular location">
    <subcellularLocation>
        <location evidence="2">Cell outer membrane</location>
    </subcellularLocation>
    <subcellularLocation>
        <location evidence="1">Cell surface</location>
    </subcellularLocation>
</comment>
<evidence type="ECO:0000256" key="8">
    <source>
        <dbReference type="ARBA" id="ARBA00022927"/>
    </source>
</evidence>
<feature type="region of interest" description="Disordered" evidence="11">
    <location>
        <begin position="244"/>
        <end position="282"/>
    </location>
</feature>